<dbReference type="GO" id="GO:0016887">
    <property type="term" value="F:ATP hydrolysis activity"/>
    <property type="evidence" value="ECO:0007669"/>
    <property type="project" value="InterPro"/>
</dbReference>
<keyword evidence="1" id="KW-1133">Transmembrane helix</keyword>
<dbReference type="PANTHER" id="PTHR40396">
    <property type="entry name" value="ATPASE-LIKE PROTEIN"/>
    <property type="match status" value="1"/>
</dbReference>
<gene>
    <name evidence="3" type="ORF">RN96_09275</name>
</gene>
<dbReference type="PANTHER" id="PTHR40396:SF1">
    <property type="entry name" value="ATPASE AAA-TYPE CORE DOMAIN-CONTAINING PROTEIN"/>
    <property type="match status" value="1"/>
</dbReference>
<protein>
    <submittedName>
        <fullName evidence="3">Chromosome segregation protein SMC</fullName>
    </submittedName>
</protein>
<keyword evidence="1" id="KW-0812">Transmembrane</keyword>
<dbReference type="InterPro" id="IPR003959">
    <property type="entry name" value="ATPase_AAA_core"/>
</dbReference>
<evidence type="ECO:0000313" key="4">
    <source>
        <dbReference type="Proteomes" id="UP000222862"/>
    </source>
</evidence>
<keyword evidence="1" id="KW-0472">Membrane</keyword>
<name>A0A2B7YK06_FUSNP</name>
<proteinExistence type="predicted"/>
<evidence type="ECO:0000313" key="3">
    <source>
        <dbReference type="EMBL" id="PGH21192.1"/>
    </source>
</evidence>
<feature type="domain" description="ATPase AAA-type core" evidence="2">
    <location>
        <begin position="43"/>
        <end position="349"/>
    </location>
</feature>
<evidence type="ECO:0000256" key="1">
    <source>
        <dbReference type="SAM" id="Phobius"/>
    </source>
</evidence>
<organism evidence="3 4">
    <name type="scientific">Fusobacterium nucleatum subsp. polymorphum</name>
    <name type="common">Fusobacterium polymorphum</name>
    <dbReference type="NCBI Taxonomy" id="76857"/>
    <lineage>
        <taxon>Bacteria</taxon>
        <taxon>Fusobacteriati</taxon>
        <taxon>Fusobacteriota</taxon>
        <taxon>Fusobacteriia</taxon>
        <taxon>Fusobacteriales</taxon>
        <taxon>Fusobacteriaceae</taxon>
        <taxon>Fusobacterium</taxon>
    </lineage>
</organism>
<dbReference type="EMBL" id="NJGI01000004">
    <property type="protein sequence ID" value="PGH21192.1"/>
    <property type="molecule type" value="Genomic_DNA"/>
</dbReference>
<dbReference type="Gene3D" id="3.40.50.300">
    <property type="entry name" value="P-loop containing nucleotide triphosphate hydrolases"/>
    <property type="match status" value="1"/>
</dbReference>
<dbReference type="InterPro" id="IPR027417">
    <property type="entry name" value="P-loop_NTPase"/>
</dbReference>
<dbReference type="SUPFAM" id="SSF52540">
    <property type="entry name" value="P-loop containing nucleoside triphosphate hydrolases"/>
    <property type="match status" value="1"/>
</dbReference>
<dbReference type="Pfam" id="PF13304">
    <property type="entry name" value="AAA_21"/>
    <property type="match status" value="1"/>
</dbReference>
<reference evidence="3 4" key="1">
    <citation type="submission" date="2017-06" db="EMBL/GenBank/DDBJ databases">
        <title>Genome sequencing of Fusobacterium nucleatum subsp. polymorphum KCOM 1232 (=ChDC F37).</title>
        <authorList>
            <person name="Kook J.-K."/>
            <person name="Park S.-N."/>
            <person name="Lim Y.K."/>
            <person name="Roh H."/>
        </authorList>
    </citation>
    <scope>NUCLEOTIDE SEQUENCE [LARGE SCALE GENOMIC DNA]</scope>
    <source>
        <strain evidence="4">KCOM 1232 ( ChDC F37)</strain>
    </source>
</reference>
<dbReference type="AlphaFoldDB" id="A0A2B7YK06"/>
<accession>A0A2B7YK06</accession>
<feature type="transmembrane region" description="Helical" evidence="1">
    <location>
        <begin position="279"/>
        <end position="300"/>
    </location>
</feature>
<sequence>MIMLTKFQVKNFKKFNDNLVFDLSKKGDYDFNEEVIRNNNINFALIYGSNGSGKSNLGLAIFDILFHTTDQSSIFFIPPSLYENYLYGNGILDDRAEFIYNFLLNNYNIEYRYVKKDFDNLIEEEFKVDGKTLIYMNREKKYKEINIPEGDFLKTDKFFETNLSLLKYIFNNTISETEVLDIFFDFIHKMNWLRSLQRNNYMGYSLNNRSVTDSILNVNDIENLNISSEEKERKYNENLKELEFFLTESGIKLNLIQKEEEGKRQIYAKFKVSEKQEKLIKLLNIASSGTLALLVFYIFYMRLEKNSLLFIDEFDAFYHFKLTKFIIKKLKANKNVQVILTTHSTNLMDNELLRPDCYFIIKDNKIKNLPELTDKELREEHNIEKLFKSGAFDE</sequence>
<evidence type="ECO:0000259" key="2">
    <source>
        <dbReference type="Pfam" id="PF13304"/>
    </source>
</evidence>
<dbReference type="Proteomes" id="UP000222862">
    <property type="component" value="Unassembled WGS sequence"/>
</dbReference>
<dbReference type="GO" id="GO:0005524">
    <property type="term" value="F:ATP binding"/>
    <property type="evidence" value="ECO:0007669"/>
    <property type="project" value="InterPro"/>
</dbReference>
<comment type="caution">
    <text evidence="3">The sequence shown here is derived from an EMBL/GenBank/DDBJ whole genome shotgun (WGS) entry which is preliminary data.</text>
</comment>